<evidence type="ECO:0000259" key="1">
    <source>
        <dbReference type="Pfam" id="PF13395"/>
    </source>
</evidence>
<organism evidence="2 3">
    <name type="scientific">Candidatus Argoarchaeum ethanivorans</name>
    <dbReference type="NCBI Taxonomy" id="2608793"/>
    <lineage>
        <taxon>Archaea</taxon>
        <taxon>Methanobacteriati</taxon>
        <taxon>Methanobacteriota</taxon>
        <taxon>Stenosarchaea group</taxon>
        <taxon>Methanomicrobia</taxon>
        <taxon>Methanosarcinales</taxon>
        <taxon>Methanosarcinales incertae sedis</taxon>
        <taxon>GOM Arc I cluster</taxon>
        <taxon>Candidatus Argoarchaeum</taxon>
    </lineage>
</organism>
<dbReference type="AlphaFoldDB" id="A0A8B3S4B3"/>
<protein>
    <recommendedName>
        <fullName evidence="1">HNH nuclease domain-containing protein</fullName>
    </recommendedName>
</protein>
<feature type="domain" description="HNH nuclease" evidence="1">
    <location>
        <begin position="289"/>
        <end position="327"/>
    </location>
</feature>
<comment type="caution">
    <text evidence="2">The sequence shown here is derived from an EMBL/GenBank/DDBJ whole genome shotgun (WGS) entry which is preliminary data.</text>
</comment>
<evidence type="ECO:0000313" key="3">
    <source>
        <dbReference type="Proteomes" id="UP000291831"/>
    </source>
</evidence>
<reference evidence="3" key="1">
    <citation type="submission" date="2019-01" db="EMBL/GenBank/DDBJ databases">
        <title>Anaerobic oxidation of ethane by archaea from a marine hydrocarbon seep.</title>
        <authorList>
            <person name="Musat F."/>
        </authorList>
    </citation>
    <scope>NUCLEOTIDE SEQUENCE [LARGE SCALE GENOMIC DNA]</scope>
</reference>
<gene>
    <name evidence="2" type="ORF">AEth_00975</name>
</gene>
<proteinExistence type="predicted"/>
<dbReference type="EMBL" id="RPGO01000024">
    <property type="protein sequence ID" value="RZB31021.1"/>
    <property type="molecule type" value="Genomic_DNA"/>
</dbReference>
<name>A0A8B3S4B3_9EURY</name>
<accession>A0A8B3S4B3</accession>
<dbReference type="Gene3D" id="1.10.30.50">
    <property type="match status" value="1"/>
</dbReference>
<dbReference type="InterPro" id="IPR003615">
    <property type="entry name" value="HNH_nuc"/>
</dbReference>
<dbReference type="Pfam" id="PF13395">
    <property type="entry name" value="HNH_4"/>
    <property type="match status" value="1"/>
</dbReference>
<dbReference type="CDD" id="cd00085">
    <property type="entry name" value="HNHc"/>
    <property type="match status" value="1"/>
</dbReference>
<dbReference type="Proteomes" id="UP000291831">
    <property type="component" value="Unassembled WGS sequence"/>
</dbReference>
<sequence>MRVPDYIQLLFERIGFQQIGRWDNDDSLERENHSWSVLLFQLKNSHTLRPIDQIEGILNRDRNTATYKLALFRSLCDVAMTNYQQAKWKSDQTVGIPIEDLVEKWVYYYWPIFESSKFIPQIHGESKNSSRAIRFRHSLDKLIGYYKNSGGLSRFTIDYRSSKLSEEVEHIVNDVFRKTMDAIVEGPVYYAGGSLGAGRVFEYDPHDRMVMLSAELWCEFVLMAHWINDALILRWAELTSKISKNSIKPSEMVDLLLTVPIPERDVADARQIYLQLGAKECVWSGKSLKKNFDVDHMIPFSLWRNNDLWNLLPAAPSVNRDKRDKLPTRSLLIERKECIVDYWRVLRNAIPTRFDYETSKFIGTVRLTSSDWESQMFSSVVEAIETTALHRSCERWEL</sequence>
<evidence type="ECO:0000313" key="2">
    <source>
        <dbReference type="EMBL" id="RZB31021.1"/>
    </source>
</evidence>